<evidence type="ECO:0000313" key="2">
    <source>
        <dbReference type="Proteomes" id="UP001519460"/>
    </source>
</evidence>
<dbReference type="AlphaFoldDB" id="A0ABD0JFC7"/>
<name>A0ABD0JFC7_9CAEN</name>
<reference evidence="1 2" key="1">
    <citation type="journal article" date="2023" name="Sci. Data">
        <title>Genome assembly of the Korean intertidal mud-creeper Batillaria attramentaria.</title>
        <authorList>
            <person name="Patra A.K."/>
            <person name="Ho P.T."/>
            <person name="Jun S."/>
            <person name="Lee S.J."/>
            <person name="Kim Y."/>
            <person name="Won Y.J."/>
        </authorList>
    </citation>
    <scope>NUCLEOTIDE SEQUENCE [LARGE SCALE GENOMIC DNA]</scope>
    <source>
        <strain evidence="1">Wonlab-2016</strain>
    </source>
</reference>
<evidence type="ECO:0000313" key="1">
    <source>
        <dbReference type="EMBL" id="KAK7473724.1"/>
    </source>
</evidence>
<dbReference type="Proteomes" id="UP001519460">
    <property type="component" value="Unassembled WGS sequence"/>
</dbReference>
<feature type="non-terminal residue" evidence="1">
    <location>
        <position position="1"/>
    </location>
</feature>
<dbReference type="EMBL" id="JACVVK020000460">
    <property type="protein sequence ID" value="KAK7473724.1"/>
    <property type="molecule type" value="Genomic_DNA"/>
</dbReference>
<protein>
    <submittedName>
        <fullName evidence="1">Uncharacterized protein</fullName>
    </submittedName>
</protein>
<accession>A0ABD0JFC7</accession>
<gene>
    <name evidence="1" type="ORF">BaRGS_00035051</name>
</gene>
<proteinExistence type="predicted"/>
<sequence length="55" mass="6002">RKKNQGASAGRKAARGGVKSNVPRVCVTGWKPVYCHWQFDRGCTLCYVDVCDSAA</sequence>
<keyword evidence="2" id="KW-1185">Reference proteome</keyword>
<comment type="caution">
    <text evidence="1">The sequence shown here is derived from an EMBL/GenBank/DDBJ whole genome shotgun (WGS) entry which is preliminary data.</text>
</comment>
<organism evidence="1 2">
    <name type="scientific">Batillaria attramentaria</name>
    <dbReference type="NCBI Taxonomy" id="370345"/>
    <lineage>
        <taxon>Eukaryota</taxon>
        <taxon>Metazoa</taxon>
        <taxon>Spiralia</taxon>
        <taxon>Lophotrochozoa</taxon>
        <taxon>Mollusca</taxon>
        <taxon>Gastropoda</taxon>
        <taxon>Caenogastropoda</taxon>
        <taxon>Sorbeoconcha</taxon>
        <taxon>Cerithioidea</taxon>
        <taxon>Batillariidae</taxon>
        <taxon>Batillaria</taxon>
    </lineage>
</organism>